<dbReference type="AlphaFoldDB" id="A0A2R5GGW6"/>
<evidence type="ECO:0000256" key="1">
    <source>
        <dbReference type="SAM" id="Coils"/>
    </source>
</evidence>
<dbReference type="Gene3D" id="2.60.120.200">
    <property type="match status" value="1"/>
</dbReference>
<keyword evidence="3" id="KW-1185">Reference proteome</keyword>
<evidence type="ECO:0008006" key="4">
    <source>
        <dbReference type="Google" id="ProtNLM"/>
    </source>
</evidence>
<name>A0A2R5GGW6_9STRA</name>
<evidence type="ECO:0000313" key="2">
    <source>
        <dbReference type="EMBL" id="GBG30120.1"/>
    </source>
</evidence>
<dbReference type="Proteomes" id="UP000241890">
    <property type="component" value="Unassembled WGS sequence"/>
</dbReference>
<reference evidence="2 3" key="1">
    <citation type="submission" date="2017-12" db="EMBL/GenBank/DDBJ databases">
        <title>Sequencing, de novo assembly and annotation of complete genome of a new Thraustochytrid species, strain FCC1311.</title>
        <authorList>
            <person name="Sedici K."/>
            <person name="Godart F."/>
            <person name="Aiese Cigliano R."/>
            <person name="Sanseverino W."/>
            <person name="Barakat M."/>
            <person name="Ortet P."/>
            <person name="Marechal E."/>
            <person name="Cagnac O."/>
            <person name="Amato A."/>
        </authorList>
    </citation>
    <scope>NUCLEOTIDE SEQUENCE [LARGE SCALE GENOMIC DNA]</scope>
</reference>
<sequence>MSMDAQDIAFEANPTRCPIQILQKTAFFNGSRLLVESQFHDSVDRIEHNEPMALELWLLPVLDQDADRHLRTARVDLGFRNALLAVSAEQSTWRYVFCKGLATNNEQAILPGTLERRASLRGTCPVVGQRRNCTPTLMLDSATGRLQVHLALASWTEERSPGGVLDFSTQTATESFRSTAQLRHGRWSHVALMLTGSHALLYINGQLDASYSARDTQRIAFNNYPLFFGSSPRATKEGSVAGEHGFVGFLHGVAMHTAVRDPTSFVNPDINRDAPPYPRPENEWGSILSSSIMTSNASIPGLGPDIQGQLQQARARQSLQRSWLDEQIREKAAQRESEEKRNEELAHEVLIQAQAWKEEQQARRAQNSRYIENISREMRTHMLEAMEQRRLTALQERLADVKLLGAFEDPSRIETARRQRVNNEYAQELRREADARQEARQQARDAELQAEKLRIQIQMESYRADQLQSHRRYLQKQERLRQELADQILDKACASQYSAVGNDKFMSAEERALNARVLSMLASVPKCQ</sequence>
<dbReference type="EMBL" id="BEYU01000071">
    <property type="protein sequence ID" value="GBG30120.1"/>
    <property type="molecule type" value="Genomic_DNA"/>
</dbReference>
<feature type="coiled-coil region" evidence="1">
    <location>
        <begin position="418"/>
        <end position="487"/>
    </location>
</feature>
<keyword evidence="1" id="KW-0175">Coiled coil</keyword>
<comment type="caution">
    <text evidence="2">The sequence shown here is derived from an EMBL/GenBank/DDBJ whole genome shotgun (WGS) entry which is preliminary data.</text>
</comment>
<proteinExistence type="predicted"/>
<dbReference type="SUPFAM" id="SSF49899">
    <property type="entry name" value="Concanavalin A-like lectins/glucanases"/>
    <property type="match status" value="1"/>
</dbReference>
<protein>
    <recommendedName>
        <fullName evidence="4">LamG-like jellyroll fold domain-containing protein</fullName>
    </recommendedName>
</protein>
<dbReference type="InParanoid" id="A0A2R5GGW6"/>
<dbReference type="Pfam" id="PF13385">
    <property type="entry name" value="Laminin_G_3"/>
    <property type="match status" value="1"/>
</dbReference>
<gene>
    <name evidence="2" type="ORF">FCC1311_063402</name>
</gene>
<organism evidence="2 3">
    <name type="scientific">Hondaea fermentalgiana</name>
    <dbReference type="NCBI Taxonomy" id="2315210"/>
    <lineage>
        <taxon>Eukaryota</taxon>
        <taxon>Sar</taxon>
        <taxon>Stramenopiles</taxon>
        <taxon>Bigyra</taxon>
        <taxon>Labyrinthulomycetes</taxon>
        <taxon>Thraustochytrida</taxon>
        <taxon>Thraustochytriidae</taxon>
        <taxon>Hondaea</taxon>
    </lineage>
</organism>
<dbReference type="InterPro" id="IPR013320">
    <property type="entry name" value="ConA-like_dom_sf"/>
</dbReference>
<evidence type="ECO:0000313" key="3">
    <source>
        <dbReference type="Proteomes" id="UP000241890"/>
    </source>
</evidence>
<accession>A0A2R5GGW6</accession>